<dbReference type="RefSeq" id="WP_013408233.1">
    <property type="nucleotide sequence ID" value="NC_014655.1"/>
</dbReference>
<dbReference type="Pfam" id="PF04138">
    <property type="entry name" value="GtrA_DPMS_TM"/>
    <property type="match status" value="1"/>
</dbReference>
<dbReference type="Proteomes" id="UP000007435">
    <property type="component" value="Chromosome"/>
</dbReference>
<dbReference type="AlphaFoldDB" id="E4RWX8"/>
<dbReference type="KEGG" id="lby:Lbys_1470"/>
<evidence type="ECO:0000256" key="3">
    <source>
        <dbReference type="ARBA" id="ARBA00022692"/>
    </source>
</evidence>
<evidence type="ECO:0000256" key="6">
    <source>
        <dbReference type="SAM" id="Phobius"/>
    </source>
</evidence>
<comment type="subcellular location">
    <subcellularLocation>
        <location evidence="1">Membrane</location>
        <topology evidence="1">Multi-pass membrane protein</topology>
    </subcellularLocation>
</comment>
<dbReference type="InterPro" id="IPR007267">
    <property type="entry name" value="GtrA_DPMS_TM"/>
</dbReference>
<evidence type="ECO:0000259" key="7">
    <source>
        <dbReference type="Pfam" id="PF04138"/>
    </source>
</evidence>
<reference key="1">
    <citation type="submission" date="2010-11" db="EMBL/GenBank/DDBJ databases">
        <title>The complete genome of Leadbetterella byssophila DSM 17132.</title>
        <authorList>
            <consortium name="US DOE Joint Genome Institute (JGI-PGF)"/>
            <person name="Lucas S."/>
            <person name="Copeland A."/>
            <person name="Lapidus A."/>
            <person name="Glavina del Rio T."/>
            <person name="Dalin E."/>
            <person name="Tice H."/>
            <person name="Bruce D."/>
            <person name="Goodwin L."/>
            <person name="Pitluck S."/>
            <person name="Kyrpides N."/>
            <person name="Mavromatis K."/>
            <person name="Ivanova N."/>
            <person name="Teshima H."/>
            <person name="Brettin T."/>
            <person name="Detter J.C."/>
            <person name="Han C."/>
            <person name="Tapia R."/>
            <person name="Land M."/>
            <person name="Hauser L."/>
            <person name="Markowitz V."/>
            <person name="Cheng J.-F."/>
            <person name="Hugenholtz P."/>
            <person name="Woyke T."/>
            <person name="Wu D."/>
            <person name="Tindall B."/>
            <person name="Pomrenke H.G."/>
            <person name="Brambilla E."/>
            <person name="Klenk H.-P."/>
            <person name="Eisen J.A."/>
        </authorList>
    </citation>
    <scope>NUCLEOTIDE SEQUENCE [LARGE SCALE GENOMIC DNA]</scope>
    <source>
        <strain>DSM 17132</strain>
    </source>
</reference>
<organism evidence="8 9">
    <name type="scientific">Leadbetterella byssophila (strain DSM 17132 / JCM 16389 / KACC 11308 / NBRC 106382 / 4M15)</name>
    <dbReference type="NCBI Taxonomy" id="649349"/>
    <lineage>
        <taxon>Bacteria</taxon>
        <taxon>Pseudomonadati</taxon>
        <taxon>Bacteroidota</taxon>
        <taxon>Cytophagia</taxon>
        <taxon>Cytophagales</taxon>
        <taxon>Leadbetterellaceae</taxon>
        <taxon>Leadbetterella</taxon>
    </lineage>
</organism>
<dbReference type="EMBL" id="CP002305">
    <property type="protein sequence ID" value="ADQ17184.1"/>
    <property type="molecule type" value="Genomic_DNA"/>
</dbReference>
<protein>
    <submittedName>
        <fullName evidence="8">GtrA family protein</fullName>
    </submittedName>
</protein>
<dbReference type="InterPro" id="IPR051401">
    <property type="entry name" value="GtrA_CellWall_Glycosyl"/>
</dbReference>
<evidence type="ECO:0000313" key="9">
    <source>
        <dbReference type="Proteomes" id="UP000007435"/>
    </source>
</evidence>
<evidence type="ECO:0000256" key="2">
    <source>
        <dbReference type="ARBA" id="ARBA00009399"/>
    </source>
</evidence>
<name>E4RWX8_LEAB4</name>
<proteinExistence type="inferred from homology"/>
<keyword evidence="5 6" id="KW-0472">Membrane</keyword>
<feature type="transmembrane region" description="Helical" evidence="6">
    <location>
        <begin position="126"/>
        <end position="145"/>
    </location>
</feature>
<dbReference type="PANTHER" id="PTHR38459:SF1">
    <property type="entry name" value="PROPHAGE BACTOPRENOL-LINKED GLUCOSE TRANSLOCASE HOMOLOG"/>
    <property type="match status" value="1"/>
</dbReference>
<dbReference type="HOGENOM" id="CLU_120869_0_0_10"/>
<dbReference type="PANTHER" id="PTHR38459">
    <property type="entry name" value="PROPHAGE BACTOPRENOL-LINKED GLUCOSE TRANSLOCASE HOMOLOG"/>
    <property type="match status" value="1"/>
</dbReference>
<gene>
    <name evidence="8" type="ordered locus">Lbys_1470</name>
</gene>
<evidence type="ECO:0000256" key="1">
    <source>
        <dbReference type="ARBA" id="ARBA00004141"/>
    </source>
</evidence>
<comment type="similarity">
    <text evidence="2">Belongs to the GtrA family.</text>
</comment>
<keyword evidence="9" id="KW-1185">Reference proteome</keyword>
<reference evidence="8 9" key="2">
    <citation type="journal article" date="2011" name="Stand. Genomic Sci.">
        <title>Complete genome sequence of Leadbetterella byssophila type strain (4M15).</title>
        <authorList>
            <person name="Abt B."/>
            <person name="Teshima H."/>
            <person name="Lucas S."/>
            <person name="Lapidus A."/>
            <person name="Del Rio T.G."/>
            <person name="Nolan M."/>
            <person name="Tice H."/>
            <person name="Cheng J.F."/>
            <person name="Pitluck S."/>
            <person name="Liolios K."/>
            <person name="Pagani I."/>
            <person name="Ivanova N."/>
            <person name="Mavromatis K."/>
            <person name="Pati A."/>
            <person name="Tapia R."/>
            <person name="Han C."/>
            <person name="Goodwin L."/>
            <person name="Chen A."/>
            <person name="Palaniappan K."/>
            <person name="Land M."/>
            <person name="Hauser L."/>
            <person name="Chang Y.J."/>
            <person name="Jeffries C.D."/>
            <person name="Rohde M."/>
            <person name="Goker M."/>
            <person name="Tindall B.J."/>
            <person name="Detter J.C."/>
            <person name="Woyke T."/>
            <person name="Bristow J."/>
            <person name="Eisen J.A."/>
            <person name="Markowitz V."/>
            <person name="Hugenholtz P."/>
            <person name="Klenk H.P."/>
            <person name="Kyrpides N.C."/>
        </authorList>
    </citation>
    <scope>NUCLEOTIDE SEQUENCE [LARGE SCALE GENOMIC DNA]</scope>
    <source>
        <strain evidence="9">DSM 17132 / JCM 16389 / KACC 11308 / NBRC 106382 / 4M15</strain>
    </source>
</reference>
<dbReference type="eggNOG" id="COG2246">
    <property type="taxonomic scope" value="Bacteria"/>
</dbReference>
<dbReference type="GO" id="GO:0000271">
    <property type="term" value="P:polysaccharide biosynthetic process"/>
    <property type="evidence" value="ECO:0007669"/>
    <property type="project" value="InterPro"/>
</dbReference>
<dbReference type="GO" id="GO:0005886">
    <property type="term" value="C:plasma membrane"/>
    <property type="evidence" value="ECO:0007669"/>
    <property type="project" value="TreeGrafter"/>
</dbReference>
<dbReference type="STRING" id="649349.Lbys_1470"/>
<sequence length="168" mass="19032">MSIVKSLYQKNKNFIGYFIAALGGVIVQYLIGTTLLVNHLRWDTVNAFWVGYIVSIPVGFLLTKLLAFNARRSGQTTREIIKYLITIIISGCITVYGADASIRLLMKWIGPDEITLPIVNYTFRPAGTLGHFMGMGFSFIFNFIVHKRFTFHETGLWQKFLKALGTKN</sequence>
<evidence type="ECO:0000256" key="4">
    <source>
        <dbReference type="ARBA" id="ARBA00022989"/>
    </source>
</evidence>
<feature type="transmembrane region" description="Helical" evidence="6">
    <location>
        <begin position="49"/>
        <end position="68"/>
    </location>
</feature>
<keyword evidence="4 6" id="KW-1133">Transmembrane helix</keyword>
<feature type="transmembrane region" description="Helical" evidence="6">
    <location>
        <begin position="14"/>
        <end position="37"/>
    </location>
</feature>
<evidence type="ECO:0000256" key="5">
    <source>
        <dbReference type="ARBA" id="ARBA00023136"/>
    </source>
</evidence>
<evidence type="ECO:0000313" key="8">
    <source>
        <dbReference type="EMBL" id="ADQ17184.1"/>
    </source>
</evidence>
<feature type="domain" description="GtrA/DPMS transmembrane" evidence="7">
    <location>
        <begin position="17"/>
        <end position="104"/>
    </location>
</feature>
<keyword evidence="3 6" id="KW-0812">Transmembrane</keyword>
<feature type="transmembrane region" description="Helical" evidence="6">
    <location>
        <begin position="80"/>
        <end position="98"/>
    </location>
</feature>
<accession>E4RWX8</accession>